<dbReference type="EMBL" id="KZ613747">
    <property type="protein sequence ID" value="PMD64878.1"/>
    <property type="molecule type" value="Genomic_DNA"/>
</dbReference>
<reference evidence="3 4" key="1">
    <citation type="submission" date="2016-04" db="EMBL/GenBank/DDBJ databases">
        <title>A degradative enzymes factory behind the ericoid mycorrhizal symbiosis.</title>
        <authorList>
            <consortium name="DOE Joint Genome Institute"/>
            <person name="Martino E."/>
            <person name="Morin E."/>
            <person name="Grelet G."/>
            <person name="Kuo A."/>
            <person name="Kohler A."/>
            <person name="Daghino S."/>
            <person name="Barry K."/>
            <person name="Choi C."/>
            <person name="Cichocki N."/>
            <person name="Clum A."/>
            <person name="Copeland A."/>
            <person name="Hainaut M."/>
            <person name="Haridas S."/>
            <person name="Labutti K."/>
            <person name="Lindquist E."/>
            <person name="Lipzen A."/>
            <person name="Khouja H.-R."/>
            <person name="Murat C."/>
            <person name="Ohm R."/>
            <person name="Olson A."/>
            <person name="Spatafora J."/>
            <person name="Veneault-Fourrey C."/>
            <person name="Henrissat B."/>
            <person name="Grigoriev I."/>
            <person name="Martin F."/>
            <person name="Perotto S."/>
        </authorList>
    </citation>
    <scope>NUCLEOTIDE SEQUENCE [LARGE SCALE GENOMIC DNA]</scope>
    <source>
        <strain evidence="3 4">E</strain>
    </source>
</reference>
<dbReference type="GeneID" id="36587485"/>
<feature type="region of interest" description="Disordered" evidence="1">
    <location>
        <begin position="1046"/>
        <end position="1094"/>
    </location>
</feature>
<feature type="compositionally biased region" description="Acidic residues" evidence="1">
    <location>
        <begin position="649"/>
        <end position="670"/>
    </location>
</feature>
<evidence type="ECO:0000313" key="3">
    <source>
        <dbReference type="EMBL" id="PMD64878.1"/>
    </source>
</evidence>
<proteinExistence type="predicted"/>
<dbReference type="InterPro" id="IPR045107">
    <property type="entry name" value="SAC3/GANP/THP3"/>
</dbReference>
<dbReference type="Pfam" id="PF03399">
    <property type="entry name" value="SAC3_GANP"/>
    <property type="match status" value="1"/>
</dbReference>
<evidence type="ECO:0000256" key="1">
    <source>
        <dbReference type="SAM" id="MobiDB-lite"/>
    </source>
</evidence>
<evidence type="ECO:0000259" key="2">
    <source>
        <dbReference type="Pfam" id="PF03399"/>
    </source>
</evidence>
<sequence length="1260" mass="140745">MLLRGSSSRNARGFTPNRSSNRSRGQGSTSRGASSSSSTSSGPNSPNPFEQERAENAAKRIQRGQNGTMLNGRGGRGSSRGGGQNDRTVRLDPTEPKPNPFAAAPAITNPFAPKAMATASPFGSPSTSAYNPFAPKPATNPFAPNPVANPPAPAFSSPFGSQRTAKNSINSSTDSNFSKQSRPGNGMNITSSPGKPTTSRVPDIHGTLAEKIHHVLSRERIFAPAWPAAQIGAKYNDPTMIKLHNDYKAYRTQARAALIRAGLLDDPDKPKKLSEALEFKGTCEDMCPDFERVSRIMDLRIDPNEREGSLPSQTKMVKALARSAAGQDAPLPSDIRTVTALRRTVDHLFHDILDNHELPDVHSFLWDRTRAIRRDFVFHSSMTPTELVDQVYCLEHITRFHVTALHQMSKENLSSDKFSEQQELEQLGKALLSLVHTYEDCKAQRVPCENEAEFRAYYVLFNSHDPGILDTVQTWGYKFWNESEDIKIAIELVEALQNTWELHGPLKPHSTNNLAQNGFSRFFTITEDRKISYTLACFAEIYFNDVRKSALKTILGSYRKQRDQTKDWTMSRLNTYLRFDTEEEVAPFLEAHGLRTDEIDGEEYLSFEVTEVSDPWPKLKQTHSENIVEWKRGNNSLSQVIDSTVFDESVPEDGDEAEAEEEEEEEEEEGLFVKDYSTPAQPLPERVPNLEEASEVVPNPAADQPAPVQDSAPKSIFERMGSRASFSNAFFAPDASENSSEAQPTPPKPESVSIFENLPTTKSPVVSFTQQPSQASTTTTTPTVVSFTQQPSQASMTRTTPPVFSFTQEPSNQQPPGESMTRTTPPAFSFTQKPLTPAPLHESNTITTPPKGFSFTQQPPANSDTVSTSPPKLSVFEGAASEANPLFGTKPPAPIDRSKGYDTLSKWMTLGEDGLIDQFTAFQVEEILRQTMQSFMEQEAERAAQEADDMARVDADRFRYRSLATKYGYRWRELAQRLWMKRKGREARQARREMAESMKASKAAKSANIVEDFKASNNRRRESLESLLQATGVLNGVHDPQHEIRSIVRAENPEPSLKRQRSERSSTSIASTANRHKRGKSDNPLRRSLLSDPSYLNGDSRIHLMANYGAQEEGRRQVSGVQTDYFRLKARGITTLPDGTPLANSVAKNIIHQKRSFDGVQKSATPQPFKPQPVARSVPVKFATQTQKLVNGNDREDLKELKIKAKAFVSEEKKARQKRAFMDDDEELFERAKRVREQMDEGAKWYRKEIEMETASRSIS</sequence>
<dbReference type="InterPro" id="IPR005062">
    <property type="entry name" value="SAC3/GANP/THP3_conserved"/>
</dbReference>
<feature type="compositionally biased region" description="Polar residues" evidence="1">
    <location>
        <begin position="162"/>
        <end position="200"/>
    </location>
</feature>
<feature type="region of interest" description="Disordered" evidence="1">
    <location>
        <begin position="734"/>
        <end position="755"/>
    </location>
</feature>
<feature type="compositionally biased region" description="Low complexity" evidence="1">
    <location>
        <begin position="16"/>
        <end position="48"/>
    </location>
</feature>
<organism evidence="3 4">
    <name type="scientific">Hyaloscypha bicolor E</name>
    <dbReference type="NCBI Taxonomy" id="1095630"/>
    <lineage>
        <taxon>Eukaryota</taxon>
        <taxon>Fungi</taxon>
        <taxon>Dikarya</taxon>
        <taxon>Ascomycota</taxon>
        <taxon>Pezizomycotina</taxon>
        <taxon>Leotiomycetes</taxon>
        <taxon>Helotiales</taxon>
        <taxon>Hyaloscyphaceae</taxon>
        <taxon>Hyaloscypha</taxon>
        <taxon>Hyaloscypha bicolor</taxon>
    </lineage>
</organism>
<dbReference type="PANTHER" id="PTHR12436:SF3">
    <property type="entry name" value="GERMINAL-CENTER ASSOCIATED NUCLEAR PROTEIN"/>
    <property type="match status" value="1"/>
</dbReference>
<feature type="compositionally biased region" description="Low complexity" evidence="1">
    <location>
        <begin position="771"/>
        <end position="790"/>
    </location>
</feature>
<feature type="compositionally biased region" description="Pro residues" evidence="1">
    <location>
        <begin position="143"/>
        <end position="153"/>
    </location>
</feature>
<gene>
    <name evidence="3" type="ORF">K444DRAFT_608558</name>
</gene>
<dbReference type="GO" id="GO:0070390">
    <property type="term" value="C:transcription export complex 2"/>
    <property type="evidence" value="ECO:0007669"/>
    <property type="project" value="TreeGrafter"/>
</dbReference>
<feature type="compositionally biased region" description="Polar residues" evidence="1">
    <location>
        <begin position="1"/>
        <end position="10"/>
    </location>
</feature>
<dbReference type="AlphaFoldDB" id="A0A2J6TPK4"/>
<dbReference type="OrthoDB" id="264795at2759"/>
<feature type="compositionally biased region" description="Gly residues" evidence="1">
    <location>
        <begin position="72"/>
        <end position="84"/>
    </location>
</feature>
<name>A0A2J6TPK4_9HELO</name>
<keyword evidence="4" id="KW-1185">Reference proteome</keyword>
<dbReference type="RefSeq" id="XP_024741782.1">
    <property type="nucleotide sequence ID" value="XM_024879408.1"/>
</dbReference>
<feature type="compositionally biased region" description="Polar residues" evidence="1">
    <location>
        <begin position="121"/>
        <end position="130"/>
    </location>
</feature>
<dbReference type="Proteomes" id="UP000235371">
    <property type="component" value="Unassembled WGS sequence"/>
</dbReference>
<accession>A0A2J6TPK4</accession>
<feature type="region of interest" description="Disordered" evidence="1">
    <location>
        <begin position="771"/>
        <end position="799"/>
    </location>
</feature>
<feature type="compositionally biased region" description="Basic and acidic residues" evidence="1">
    <location>
        <begin position="1046"/>
        <end position="1064"/>
    </location>
</feature>
<feature type="region of interest" description="Disordered" evidence="1">
    <location>
        <begin position="845"/>
        <end position="870"/>
    </location>
</feature>
<dbReference type="GO" id="GO:0006406">
    <property type="term" value="P:mRNA export from nucleus"/>
    <property type="evidence" value="ECO:0007669"/>
    <property type="project" value="TreeGrafter"/>
</dbReference>
<dbReference type="PANTHER" id="PTHR12436">
    <property type="entry name" value="80 KDA MCM3-ASSOCIATED PROTEIN"/>
    <property type="match status" value="1"/>
</dbReference>
<dbReference type="InParanoid" id="A0A2J6TPK4"/>
<feature type="region of interest" description="Disordered" evidence="1">
    <location>
        <begin position="646"/>
        <end position="711"/>
    </location>
</feature>
<dbReference type="STRING" id="1095630.A0A2J6TPK4"/>
<feature type="region of interest" description="Disordered" evidence="1">
    <location>
        <begin position="1"/>
        <end position="201"/>
    </location>
</feature>
<feature type="domain" description="SAC3/GANP/THP3 conserved" evidence="2">
    <location>
        <begin position="286"/>
        <end position="597"/>
    </location>
</feature>
<protein>
    <recommendedName>
        <fullName evidence="2">SAC3/GANP/THP3 conserved domain-containing protein</fullName>
    </recommendedName>
</protein>
<evidence type="ECO:0000313" key="4">
    <source>
        <dbReference type="Proteomes" id="UP000235371"/>
    </source>
</evidence>
<dbReference type="GO" id="GO:0005737">
    <property type="term" value="C:cytoplasm"/>
    <property type="evidence" value="ECO:0007669"/>
    <property type="project" value="TreeGrafter"/>
</dbReference>
<dbReference type="Gene3D" id="1.25.40.990">
    <property type="match status" value="1"/>
</dbReference>